<evidence type="ECO:0000313" key="1">
    <source>
        <dbReference type="EMBL" id="KAA9026984.1"/>
    </source>
</evidence>
<dbReference type="AlphaFoldDB" id="A0A5J5HXW2"/>
<sequence>MEEYSREKELLQEIQALKEELSKYEQLTSAVLGAEVWDYSIYEEIPDDDWLAIDRQDFEQIMQHIHGLVRMKPWKSSMEKRLEHYR</sequence>
<dbReference type="OrthoDB" id="2974007at2"/>
<proteinExistence type="predicted"/>
<dbReference type="RefSeq" id="WP_150439212.1">
    <property type="nucleotide sequence ID" value="NZ_VYKL01000014.1"/>
</dbReference>
<evidence type="ECO:0000313" key="2">
    <source>
        <dbReference type="Proteomes" id="UP000326671"/>
    </source>
</evidence>
<reference evidence="1 2" key="1">
    <citation type="submission" date="2019-09" db="EMBL/GenBank/DDBJ databases">
        <title>Whole genome sequences of isolates from the Mars Exploration Rovers.</title>
        <authorList>
            <person name="Seuylemezian A."/>
            <person name="Vaishampayan P."/>
        </authorList>
    </citation>
    <scope>NUCLEOTIDE SEQUENCE [LARGE SCALE GENOMIC DNA]</scope>
    <source>
        <strain evidence="1 2">MER_TA_151</strain>
    </source>
</reference>
<dbReference type="Proteomes" id="UP000326671">
    <property type="component" value="Unassembled WGS sequence"/>
</dbReference>
<dbReference type="EMBL" id="VYKL01000014">
    <property type="protein sequence ID" value="KAA9026984.1"/>
    <property type="molecule type" value="Genomic_DNA"/>
</dbReference>
<comment type="caution">
    <text evidence="1">The sequence shown here is derived from an EMBL/GenBank/DDBJ whole genome shotgun (WGS) entry which is preliminary data.</text>
</comment>
<gene>
    <name evidence="1" type="ORF">F4V44_06595</name>
</gene>
<organism evidence="1 2">
    <name type="scientific">Niallia endozanthoxylica</name>
    <dbReference type="NCBI Taxonomy" id="2036016"/>
    <lineage>
        <taxon>Bacteria</taxon>
        <taxon>Bacillati</taxon>
        <taxon>Bacillota</taxon>
        <taxon>Bacilli</taxon>
        <taxon>Bacillales</taxon>
        <taxon>Bacillaceae</taxon>
        <taxon>Niallia</taxon>
    </lineage>
</organism>
<name>A0A5J5HXW2_9BACI</name>
<accession>A0A5J5HXW2</accession>
<protein>
    <submittedName>
        <fullName evidence="1">Uncharacterized protein</fullName>
    </submittedName>
</protein>
<keyword evidence="2" id="KW-1185">Reference proteome</keyword>